<proteinExistence type="predicted"/>
<evidence type="ECO:0000313" key="4">
    <source>
        <dbReference type="WBParaSite" id="HPBE_0000031501-mRNA-1"/>
    </source>
</evidence>
<dbReference type="Proteomes" id="UP000050761">
    <property type="component" value="Unassembled WGS sequence"/>
</dbReference>
<reference evidence="2 3" key="1">
    <citation type="submission" date="2018-11" db="EMBL/GenBank/DDBJ databases">
        <authorList>
            <consortium name="Pathogen Informatics"/>
        </authorList>
    </citation>
    <scope>NUCLEOTIDE SEQUENCE [LARGE SCALE GENOMIC DNA]</scope>
</reference>
<dbReference type="WBParaSite" id="HPBE_0000031501-mRNA-1">
    <property type="protein sequence ID" value="HPBE_0000031501-mRNA-1"/>
    <property type="gene ID" value="HPBE_0000031501"/>
</dbReference>
<organism evidence="3 4">
    <name type="scientific">Heligmosomoides polygyrus</name>
    <name type="common">Parasitic roundworm</name>
    <dbReference type="NCBI Taxonomy" id="6339"/>
    <lineage>
        <taxon>Eukaryota</taxon>
        <taxon>Metazoa</taxon>
        <taxon>Ecdysozoa</taxon>
        <taxon>Nematoda</taxon>
        <taxon>Chromadorea</taxon>
        <taxon>Rhabditida</taxon>
        <taxon>Rhabditina</taxon>
        <taxon>Rhabditomorpha</taxon>
        <taxon>Strongyloidea</taxon>
        <taxon>Heligmosomidae</taxon>
        <taxon>Heligmosomoides</taxon>
    </lineage>
</organism>
<name>A0A183F2G1_HELPZ</name>
<evidence type="ECO:0000313" key="2">
    <source>
        <dbReference type="EMBL" id="VDO18698.1"/>
    </source>
</evidence>
<accession>A0A3P7WM86</accession>
<feature type="region of interest" description="Disordered" evidence="1">
    <location>
        <begin position="309"/>
        <end position="336"/>
    </location>
</feature>
<dbReference type="OrthoDB" id="5868262at2759"/>
<protein>
    <submittedName>
        <fullName evidence="4">Cadherin domain-containing protein</fullName>
    </submittedName>
</protein>
<keyword evidence="3" id="KW-1185">Reference proteome</keyword>
<dbReference type="EMBL" id="UZAH01000201">
    <property type="protein sequence ID" value="VDO18698.1"/>
    <property type="molecule type" value="Genomic_DNA"/>
</dbReference>
<evidence type="ECO:0000256" key="1">
    <source>
        <dbReference type="SAM" id="MobiDB-lite"/>
    </source>
</evidence>
<sequence>MPQTSYNVRRVSEDVPQTSFNLRRNSEDVVQRVGIQNTCRRCPIAVRWVSEDERHRRRGSVVTRESGLGVTCVCVILTVSLSAPSESDLGDWTGDCESLDETPLPSTRKLGGRSGADVILLATFPPAGVTLAEHLVNCRHLEMPRRVHEQVLEVTKTVTMMEIVNSAPDKHPRSCEVTITNIASDTGHPISLKISHLHTMQNVDHRDSGTQTPDIEVQEQTWDAIQRAPDGTSHIEQELATRVERFRPRRAASGTTFNLLTDNLIDLQFTQPVLSETHDQQRRSAAARVSSQGGPAVQKLYYRPFAEHDGSEHSVADPPEAVRPTPQNDRRSVVDEADLQSMTASVASSRDSLIIYVDPRPRGRASSAEGYFITIPCKAWKSRSHLRSYPPKGHFILQEPIQKAKAASTLPLLLLLNRRRNEEVYLRDAEEQQRQQGGLSHCFTLLLPQPRISNTGIGCATVAQPQPQGMIAIIILLMRAYGGIS</sequence>
<reference evidence="4" key="2">
    <citation type="submission" date="2019-09" db="UniProtKB">
        <authorList>
            <consortium name="WormBaseParasite"/>
        </authorList>
    </citation>
    <scope>IDENTIFICATION</scope>
</reference>
<evidence type="ECO:0000313" key="3">
    <source>
        <dbReference type="Proteomes" id="UP000050761"/>
    </source>
</evidence>
<dbReference type="AlphaFoldDB" id="A0A183F2G1"/>
<accession>A0A183F2G1</accession>
<gene>
    <name evidence="2" type="ORF">HPBE_LOCUS316</name>
</gene>